<evidence type="ECO:0000313" key="2">
    <source>
        <dbReference type="Proteomes" id="UP000070531"/>
    </source>
</evidence>
<dbReference type="Proteomes" id="UP000070531">
    <property type="component" value="Unassembled WGS sequence"/>
</dbReference>
<sequence length="48" mass="6054">MRYVTLIFSPSIVKNLIFYNKEEYRKDDILFRFYVLMFPFRKYLCNFA</sequence>
<dbReference type="AlphaFoldDB" id="A0A134BFT3"/>
<dbReference type="EMBL" id="LSDL01000037">
    <property type="protein sequence ID" value="KXB78801.1"/>
    <property type="molecule type" value="Genomic_DNA"/>
</dbReference>
<reference evidence="1 2" key="1">
    <citation type="submission" date="2016-01" db="EMBL/GenBank/DDBJ databases">
        <authorList>
            <person name="Oliw E.H."/>
        </authorList>
    </citation>
    <scope>NUCLEOTIDE SEQUENCE [LARGE SCALE GENOMIC DNA]</scope>
    <source>
        <strain evidence="1 2">DNF00307</strain>
    </source>
</reference>
<comment type="caution">
    <text evidence="1">The sequence shown here is derived from an EMBL/GenBank/DDBJ whole genome shotgun (WGS) entry which is preliminary data.</text>
</comment>
<protein>
    <submittedName>
        <fullName evidence="1">Uncharacterized protein</fullName>
    </submittedName>
</protein>
<proteinExistence type="predicted"/>
<dbReference type="STRING" id="419005.HMPREF1860_00846"/>
<accession>A0A134BFT3</accession>
<evidence type="ECO:0000313" key="1">
    <source>
        <dbReference type="EMBL" id="KXB78801.1"/>
    </source>
</evidence>
<organism evidence="1">
    <name type="scientific">Prevotella amnii</name>
    <dbReference type="NCBI Taxonomy" id="419005"/>
    <lineage>
        <taxon>Bacteria</taxon>
        <taxon>Pseudomonadati</taxon>
        <taxon>Bacteroidota</taxon>
        <taxon>Bacteroidia</taxon>
        <taxon>Bacteroidales</taxon>
        <taxon>Prevotellaceae</taxon>
        <taxon>Prevotella</taxon>
    </lineage>
</organism>
<dbReference type="PATRIC" id="fig|419005.5.peg.848"/>
<name>A0A134BFT3_9BACT</name>
<gene>
    <name evidence="1" type="ORF">HMPREF1860_00846</name>
</gene>